<evidence type="ECO:0000256" key="2">
    <source>
        <dbReference type="ARBA" id="ARBA00022729"/>
    </source>
</evidence>
<sequence length="397" mass="42912">MKNLLKFKSSNIMLVAVLALIILVSGCAAGGEKDKQNVSGEESYKIGAVIDISGNSSSLGVPERDTLQMLVENLNAGGGINGHPVELTILDNKSDETEAVLAAKTLIEQDVLAVLGCASSGPSMAMINTLQKEKVPMISMAAASSIVEPVEERHWVFKTAQSDIVTVSNIISYLKENGLTKVAFLYMNNAYGDGGKKAFLTAARENNVEVVVEEKFEASDKDMTAQLTRVKSSPAQATVVWAIPPSASILTKNYRDLGIAALLIHSHGVGNQKFIDLAQGAADGVILPIGKLTVVEQIPDDDPQKKVLQSYIDDYTKKYNMLPDSFGGYAWDAFHLVVKAIEKAGPDRGAIRDELENTREFVGVSGVFNMSPRDHNGLDKESMVMVRIENGKWKLLD</sequence>
<dbReference type="RefSeq" id="WP_423244341.1">
    <property type="nucleotide sequence ID" value="NZ_VNHM01000016.1"/>
</dbReference>
<dbReference type="Proteomes" id="UP000323166">
    <property type="component" value="Unassembled WGS sequence"/>
</dbReference>
<dbReference type="InterPro" id="IPR028081">
    <property type="entry name" value="Leu-bd"/>
</dbReference>
<evidence type="ECO:0000259" key="3">
    <source>
        <dbReference type="Pfam" id="PF13458"/>
    </source>
</evidence>
<dbReference type="EMBL" id="VNHM01000016">
    <property type="protein sequence ID" value="TYO93942.1"/>
    <property type="molecule type" value="Genomic_DNA"/>
</dbReference>
<dbReference type="PROSITE" id="PS51257">
    <property type="entry name" value="PROKAR_LIPOPROTEIN"/>
    <property type="match status" value="1"/>
</dbReference>
<comment type="caution">
    <text evidence="4">The sequence shown here is derived from an EMBL/GenBank/DDBJ whole genome shotgun (WGS) entry which is preliminary data.</text>
</comment>
<dbReference type="AlphaFoldDB" id="A0A5S4ZQW2"/>
<proteinExistence type="inferred from homology"/>
<keyword evidence="2" id="KW-0732">Signal</keyword>
<dbReference type="PANTHER" id="PTHR30483">
    <property type="entry name" value="LEUCINE-SPECIFIC-BINDING PROTEIN"/>
    <property type="match status" value="1"/>
</dbReference>
<comment type="similarity">
    <text evidence="1">Belongs to the leucine-binding protein family.</text>
</comment>
<dbReference type="InterPro" id="IPR028082">
    <property type="entry name" value="Peripla_BP_I"/>
</dbReference>
<name>A0A5S4ZQW2_9FIRM</name>
<dbReference type="PANTHER" id="PTHR30483:SF38">
    <property type="entry name" value="BLR7848 PROTEIN"/>
    <property type="match status" value="1"/>
</dbReference>
<accession>A0A5S4ZQW2</accession>
<keyword evidence="5" id="KW-1185">Reference proteome</keyword>
<reference evidence="4 5" key="1">
    <citation type="submission" date="2019-07" db="EMBL/GenBank/DDBJ databases">
        <title>Genomic Encyclopedia of Type Strains, Phase I: the one thousand microbial genomes (KMG-I) project.</title>
        <authorList>
            <person name="Kyrpides N."/>
        </authorList>
    </citation>
    <scope>NUCLEOTIDE SEQUENCE [LARGE SCALE GENOMIC DNA]</scope>
    <source>
        <strain evidence="4 5">DSM 6562</strain>
    </source>
</reference>
<dbReference type="SUPFAM" id="SSF53822">
    <property type="entry name" value="Periplasmic binding protein-like I"/>
    <property type="match status" value="1"/>
</dbReference>
<evidence type="ECO:0000313" key="4">
    <source>
        <dbReference type="EMBL" id="TYO93942.1"/>
    </source>
</evidence>
<feature type="domain" description="Leucine-binding protein" evidence="3">
    <location>
        <begin position="44"/>
        <end position="391"/>
    </location>
</feature>
<evidence type="ECO:0000256" key="1">
    <source>
        <dbReference type="ARBA" id="ARBA00010062"/>
    </source>
</evidence>
<dbReference type="Pfam" id="PF13458">
    <property type="entry name" value="Peripla_BP_6"/>
    <property type="match status" value="1"/>
</dbReference>
<dbReference type="Gene3D" id="3.40.50.2300">
    <property type="match status" value="2"/>
</dbReference>
<dbReference type="InterPro" id="IPR051010">
    <property type="entry name" value="BCAA_transport"/>
</dbReference>
<organism evidence="4 5">
    <name type="scientific">Desulfallas thermosapovorans DSM 6562</name>
    <dbReference type="NCBI Taxonomy" id="1121431"/>
    <lineage>
        <taxon>Bacteria</taxon>
        <taxon>Bacillati</taxon>
        <taxon>Bacillota</taxon>
        <taxon>Clostridia</taxon>
        <taxon>Eubacteriales</taxon>
        <taxon>Desulfallaceae</taxon>
        <taxon>Desulfallas</taxon>
    </lineage>
</organism>
<dbReference type="CDD" id="cd06333">
    <property type="entry name" value="PBP1_ABC_RPA1789-like"/>
    <property type="match status" value="1"/>
</dbReference>
<gene>
    <name evidence="4" type="ORF">LX24_02507</name>
</gene>
<protein>
    <submittedName>
        <fullName evidence="4">Amino acid/amide ABC transporter substrate-binding protein (HAAT family)</fullName>
    </submittedName>
</protein>
<evidence type="ECO:0000313" key="5">
    <source>
        <dbReference type="Proteomes" id="UP000323166"/>
    </source>
</evidence>